<dbReference type="RefSeq" id="WP_161895194.1">
    <property type="nucleotide sequence ID" value="NZ_BJOV01000003.1"/>
</dbReference>
<dbReference type="OrthoDB" id="5179995at2"/>
<accession>A0A7I9V842</accession>
<dbReference type="InterPro" id="IPR057893">
    <property type="entry name" value="LRV_2"/>
</dbReference>
<evidence type="ECO:0000259" key="2">
    <source>
        <dbReference type="Pfam" id="PF25591"/>
    </source>
</evidence>
<dbReference type="Pfam" id="PF25591">
    <property type="entry name" value="LRV_2"/>
    <property type="match status" value="1"/>
</dbReference>
<keyword evidence="4" id="KW-1185">Reference proteome</keyword>
<feature type="region of interest" description="Disordered" evidence="1">
    <location>
        <begin position="1"/>
        <end position="32"/>
    </location>
</feature>
<evidence type="ECO:0000313" key="3">
    <source>
        <dbReference type="EMBL" id="GEE01394.1"/>
    </source>
</evidence>
<comment type="caution">
    <text evidence="3">The sequence shown here is derived from an EMBL/GenBank/DDBJ whole genome shotgun (WGS) entry which is preliminary data.</text>
</comment>
<feature type="domain" description="Leucine rich repeat variant" evidence="2">
    <location>
        <begin position="25"/>
        <end position="84"/>
    </location>
</feature>
<dbReference type="Proteomes" id="UP000444960">
    <property type="component" value="Unassembled WGS sequence"/>
</dbReference>
<proteinExistence type="predicted"/>
<dbReference type="AlphaFoldDB" id="A0A7I9V842"/>
<sequence length="85" mass="8866">MPSSPNIHSAPNVPSTPAMPAQGGFTEAMAADPSTPAEVLNRIAADAPHLRPALARNPATYDDLLTWLGSLGDPAVNAELARRPR</sequence>
<organism evidence="3 4">
    <name type="scientific">Gordonia spumicola</name>
    <dbReference type="NCBI Taxonomy" id="589161"/>
    <lineage>
        <taxon>Bacteria</taxon>
        <taxon>Bacillati</taxon>
        <taxon>Actinomycetota</taxon>
        <taxon>Actinomycetes</taxon>
        <taxon>Mycobacteriales</taxon>
        <taxon>Gordoniaceae</taxon>
        <taxon>Gordonia</taxon>
    </lineage>
</organism>
<protein>
    <recommendedName>
        <fullName evidence="2">Leucine rich repeat variant domain-containing protein</fullName>
    </recommendedName>
</protein>
<dbReference type="EMBL" id="BJOV01000003">
    <property type="protein sequence ID" value="GEE01394.1"/>
    <property type="molecule type" value="Genomic_DNA"/>
</dbReference>
<feature type="compositionally biased region" description="Polar residues" evidence="1">
    <location>
        <begin position="1"/>
        <end position="15"/>
    </location>
</feature>
<reference evidence="4" key="1">
    <citation type="submission" date="2019-06" db="EMBL/GenBank/DDBJ databases">
        <title>Gordonia isolated from sludge of a wastewater treatment plant.</title>
        <authorList>
            <person name="Tamura T."/>
            <person name="Aoyama K."/>
            <person name="Kang Y."/>
            <person name="Saito S."/>
            <person name="Akiyama N."/>
            <person name="Yazawa K."/>
            <person name="Gonoi T."/>
            <person name="Mikami Y."/>
        </authorList>
    </citation>
    <scope>NUCLEOTIDE SEQUENCE [LARGE SCALE GENOMIC DNA]</scope>
    <source>
        <strain evidence="4">NBRC 107696</strain>
    </source>
</reference>
<evidence type="ECO:0000313" key="4">
    <source>
        <dbReference type="Proteomes" id="UP000444960"/>
    </source>
</evidence>
<evidence type="ECO:0000256" key="1">
    <source>
        <dbReference type="SAM" id="MobiDB-lite"/>
    </source>
</evidence>
<gene>
    <name evidence="3" type="ORF">nbrc107696_18400</name>
</gene>
<name>A0A7I9V842_9ACTN</name>